<dbReference type="STRING" id="22663.A0A2I0JEN6"/>
<evidence type="ECO:0000313" key="10">
    <source>
        <dbReference type="Proteomes" id="UP000233551"/>
    </source>
</evidence>
<comment type="caution">
    <text evidence="9">The sequence shown here is derived from an EMBL/GenBank/DDBJ whole genome shotgun (WGS) entry which is preliminary data.</text>
</comment>
<evidence type="ECO:0000256" key="5">
    <source>
        <dbReference type="ARBA" id="ARBA00022989"/>
    </source>
</evidence>
<feature type="domain" description="Amino acid transporter transmembrane" evidence="8">
    <location>
        <begin position="8"/>
        <end position="220"/>
    </location>
</feature>
<keyword evidence="2" id="KW-0813">Transport</keyword>
<dbReference type="InterPro" id="IPR013057">
    <property type="entry name" value="AA_transpt_TM"/>
</dbReference>
<feature type="transmembrane region" description="Helical" evidence="7">
    <location>
        <begin position="150"/>
        <end position="172"/>
    </location>
</feature>
<comment type="subcellular location">
    <subcellularLocation>
        <location evidence="1">Membrane</location>
    </subcellularLocation>
</comment>
<feature type="transmembrane region" description="Helical" evidence="7">
    <location>
        <begin position="38"/>
        <end position="59"/>
    </location>
</feature>
<keyword evidence="10" id="KW-1185">Reference proteome</keyword>
<name>A0A2I0JEN6_PUNGR</name>
<dbReference type="Proteomes" id="UP000233551">
    <property type="component" value="Unassembled WGS sequence"/>
</dbReference>
<feature type="non-terminal residue" evidence="9">
    <location>
        <position position="220"/>
    </location>
</feature>
<dbReference type="Pfam" id="PF01490">
    <property type="entry name" value="Aa_trans"/>
    <property type="match status" value="1"/>
</dbReference>
<protein>
    <recommendedName>
        <fullName evidence="8">Amino acid transporter transmembrane domain-containing protein</fullName>
    </recommendedName>
</protein>
<evidence type="ECO:0000256" key="2">
    <source>
        <dbReference type="ARBA" id="ARBA00022448"/>
    </source>
</evidence>
<evidence type="ECO:0000256" key="3">
    <source>
        <dbReference type="ARBA" id="ARBA00022692"/>
    </source>
</evidence>
<accession>A0A2I0JEN6</accession>
<keyword evidence="3 7" id="KW-0812">Transmembrane</keyword>
<dbReference type="GO" id="GO:0016020">
    <property type="term" value="C:membrane"/>
    <property type="evidence" value="ECO:0007669"/>
    <property type="project" value="UniProtKB-SubCell"/>
</dbReference>
<keyword evidence="6 7" id="KW-0472">Membrane</keyword>
<proteinExistence type="predicted"/>
<dbReference type="AlphaFoldDB" id="A0A2I0JEN6"/>
<evidence type="ECO:0000256" key="6">
    <source>
        <dbReference type="ARBA" id="ARBA00023136"/>
    </source>
</evidence>
<evidence type="ECO:0000256" key="7">
    <source>
        <dbReference type="SAM" id="Phobius"/>
    </source>
</evidence>
<organism evidence="9 10">
    <name type="scientific">Punica granatum</name>
    <name type="common">Pomegranate</name>
    <dbReference type="NCBI Taxonomy" id="22663"/>
    <lineage>
        <taxon>Eukaryota</taxon>
        <taxon>Viridiplantae</taxon>
        <taxon>Streptophyta</taxon>
        <taxon>Embryophyta</taxon>
        <taxon>Tracheophyta</taxon>
        <taxon>Spermatophyta</taxon>
        <taxon>Magnoliopsida</taxon>
        <taxon>eudicotyledons</taxon>
        <taxon>Gunneridae</taxon>
        <taxon>Pentapetalae</taxon>
        <taxon>rosids</taxon>
        <taxon>malvids</taxon>
        <taxon>Myrtales</taxon>
        <taxon>Lythraceae</taxon>
        <taxon>Punica</taxon>
    </lineage>
</organism>
<keyword evidence="5 7" id="KW-1133">Transmembrane helix</keyword>
<dbReference type="GO" id="GO:0006865">
    <property type="term" value="P:amino acid transport"/>
    <property type="evidence" value="ECO:0007669"/>
    <property type="project" value="UniProtKB-KW"/>
</dbReference>
<sequence>MEIVFGEGNVGTAVAHIITGVIGSGVLSLAWSMAQLGWIAGPLTMVAFASITLTSTFLLCNSYRTPNPEHGPHRNRSYLEAVHNNLGLYGLGIAYTVTSAISMRAIQKSNCYHREGHKALCEYEDTSYMLLFGVLQIVLSQAPNFHNIKWLSFVAAVMSFTYSFIGLALGLAKVIGHGYVLGTIGGVSASSAVEKAWLISQALGDIAFAYPYSIVLIEIQ</sequence>
<dbReference type="PANTHER" id="PTHR48017">
    <property type="entry name" value="OS05G0424000 PROTEIN-RELATED"/>
    <property type="match status" value="1"/>
</dbReference>
<gene>
    <name evidence="9" type="ORF">CRG98_024894</name>
</gene>
<feature type="transmembrane region" description="Helical" evidence="7">
    <location>
        <begin position="86"/>
        <end position="106"/>
    </location>
</feature>
<evidence type="ECO:0000256" key="4">
    <source>
        <dbReference type="ARBA" id="ARBA00022970"/>
    </source>
</evidence>
<evidence type="ECO:0000259" key="8">
    <source>
        <dbReference type="Pfam" id="PF01490"/>
    </source>
</evidence>
<evidence type="ECO:0000313" key="9">
    <source>
        <dbReference type="EMBL" id="PKI54694.1"/>
    </source>
</evidence>
<feature type="transmembrane region" description="Helical" evidence="7">
    <location>
        <begin position="12"/>
        <end position="31"/>
    </location>
</feature>
<reference evidence="9 10" key="1">
    <citation type="submission" date="2017-11" db="EMBL/GenBank/DDBJ databases">
        <title>De-novo sequencing of pomegranate (Punica granatum L.) genome.</title>
        <authorList>
            <person name="Akparov Z."/>
            <person name="Amiraslanov A."/>
            <person name="Hajiyeva S."/>
            <person name="Abbasov M."/>
            <person name="Kaur K."/>
            <person name="Hamwieh A."/>
            <person name="Solovyev V."/>
            <person name="Salamov A."/>
            <person name="Braich B."/>
            <person name="Kosarev P."/>
            <person name="Mahmoud A."/>
            <person name="Hajiyev E."/>
            <person name="Babayeva S."/>
            <person name="Izzatullayeva V."/>
            <person name="Mammadov A."/>
            <person name="Mammadov A."/>
            <person name="Sharifova S."/>
            <person name="Ojaghi J."/>
            <person name="Eynullazada K."/>
            <person name="Bayramov B."/>
            <person name="Abdulazimova A."/>
            <person name="Shahmuradov I."/>
        </authorList>
    </citation>
    <scope>NUCLEOTIDE SEQUENCE [LARGE SCALE GENOMIC DNA]</scope>
    <source>
        <strain evidence="10">cv. AG2017</strain>
        <tissue evidence="9">Leaf</tissue>
    </source>
</reference>
<evidence type="ECO:0000256" key="1">
    <source>
        <dbReference type="ARBA" id="ARBA00004370"/>
    </source>
</evidence>
<keyword evidence="4" id="KW-0029">Amino-acid transport</keyword>
<dbReference type="EMBL" id="PGOL01001773">
    <property type="protein sequence ID" value="PKI54694.1"/>
    <property type="molecule type" value="Genomic_DNA"/>
</dbReference>